<evidence type="ECO:0000313" key="3">
    <source>
        <dbReference type="EMBL" id="OOC55881.1"/>
    </source>
</evidence>
<organism evidence="3 4">
    <name type="scientific">Nocardiopsis sinuspersici</name>
    <dbReference type="NCBI Taxonomy" id="501010"/>
    <lineage>
        <taxon>Bacteria</taxon>
        <taxon>Bacillati</taxon>
        <taxon>Actinomycetota</taxon>
        <taxon>Actinomycetes</taxon>
        <taxon>Streptosporangiales</taxon>
        <taxon>Nocardiopsidaceae</taxon>
        <taxon>Nocardiopsis</taxon>
    </lineage>
</organism>
<dbReference type="SUPFAM" id="SSF102405">
    <property type="entry name" value="MCP/YpsA-like"/>
    <property type="match status" value="1"/>
</dbReference>
<dbReference type="AlphaFoldDB" id="A0A1V3C520"/>
<dbReference type="PANTHER" id="PTHR43022:SF1">
    <property type="entry name" value="PROTEIN SMF"/>
    <property type="match status" value="1"/>
</dbReference>
<sequence length="305" mass="33298">MKQSEERVSLLALLLSGRVSWRRAVTDVLETTSAHQALMNALGQGETLFELEKDPVRSALTKARELVGWCVSHDVGIHAFWEDGYPLQLRDVHEMPPVVFTRGTVVPDERRAIAVVGSRKASDRGLEVTGSIARELAREGITVVSGLASGIDTMAHRTALSYGGRTVAVIGTGIDRYYPPENRALQDEIAVRGLLLSQFLPDAPPTRQSFPMRNAVMSGYAAATVVVEAGEHSGARIQARMALQHGRPVILPRELLTNTWAREYARRPGVHVVGGISELMDTVHSVLANAEVAPEDLVEDTELVW</sequence>
<dbReference type="OrthoDB" id="9785707at2"/>
<comment type="caution">
    <text evidence="3">The sequence shown here is derived from an EMBL/GenBank/DDBJ whole genome shotgun (WGS) entry which is preliminary data.</text>
</comment>
<gene>
    <name evidence="3" type="ORF">NOSIN_20270</name>
</gene>
<dbReference type="STRING" id="501010.NOSIN_20270"/>
<dbReference type="EMBL" id="MCOK01000001">
    <property type="protein sequence ID" value="OOC55881.1"/>
    <property type="molecule type" value="Genomic_DNA"/>
</dbReference>
<dbReference type="InterPro" id="IPR057666">
    <property type="entry name" value="DrpA_SLOG"/>
</dbReference>
<proteinExistence type="inferred from homology"/>
<reference evidence="4" key="1">
    <citation type="submission" date="2016-08" db="EMBL/GenBank/DDBJ databases">
        <authorList>
            <person name="Tokovenko B."/>
            <person name="Kalinowski J."/>
        </authorList>
    </citation>
    <scope>NUCLEOTIDE SEQUENCE [LARGE SCALE GENOMIC DNA]</scope>
    <source>
        <strain evidence="4">UTMC102</strain>
    </source>
</reference>
<evidence type="ECO:0000313" key="4">
    <source>
        <dbReference type="Proteomes" id="UP000189004"/>
    </source>
</evidence>
<comment type="similarity">
    <text evidence="1">Belongs to the DprA/Smf family.</text>
</comment>
<dbReference type="Gene3D" id="3.40.50.450">
    <property type="match status" value="1"/>
</dbReference>
<keyword evidence="4" id="KW-1185">Reference proteome</keyword>
<dbReference type="Pfam" id="PF02481">
    <property type="entry name" value="DNA_processg_A"/>
    <property type="match status" value="1"/>
</dbReference>
<dbReference type="InterPro" id="IPR003488">
    <property type="entry name" value="DprA"/>
</dbReference>
<dbReference type="RefSeq" id="WP_077692313.1">
    <property type="nucleotide sequence ID" value="NZ_MCOK01000001.1"/>
</dbReference>
<name>A0A1V3C520_9ACTN</name>
<dbReference type="Proteomes" id="UP000189004">
    <property type="component" value="Unassembled WGS sequence"/>
</dbReference>
<protein>
    <submittedName>
        <fullName evidence="3">DNA processing protein DprA</fullName>
    </submittedName>
</protein>
<evidence type="ECO:0000259" key="2">
    <source>
        <dbReference type="Pfam" id="PF02481"/>
    </source>
</evidence>
<dbReference type="GO" id="GO:0009294">
    <property type="term" value="P:DNA-mediated transformation"/>
    <property type="evidence" value="ECO:0007669"/>
    <property type="project" value="InterPro"/>
</dbReference>
<dbReference type="PANTHER" id="PTHR43022">
    <property type="entry name" value="PROTEIN SMF"/>
    <property type="match status" value="1"/>
</dbReference>
<feature type="domain" description="Smf/DprA SLOG" evidence="2">
    <location>
        <begin position="79"/>
        <end position="251"/>
    </location>
</feature>
<evidence type="ECO:0000256" key="1">
    <source>
        <dbReference type="ARBA" id="ARBA00006525"/>
    </source>
</evidence>
<accession>A0A1V3C520</accession>